<accession>A0A426Y374</accession>
<protein>
    <submittedName>
        <fullName evidence="1">Uncharacterized protein</fullName>
    </submittedName>
</protein>
<dbReference type="AlphaFoldDB" id="A0A426Y374"/>
<gene>
    <name evidence="1" type="ORF">B296_00039277</name>
</gene>
<dbReference type="EMBL" id="AMZH03015310">
    <property type="protein sequence ID" value="RRT46248.1"/>
    <property type="molecule type" value="Genomic_DNA"/>
</dbReference>
<sequence>MPLRGTQPSEQNPGRWNGYRDIECWGFHASHWTRAVRSIKCSLHGRLDRVPCEKDERPAYRSPMGRDKRLSAKASGYHKSLGFEGGLVPGEECRKNALVASRRLADLALSRIIRGLET</sequence>
<organism evidence="1 2">
    <name type="scientific">Ensete ventricosum</name>
    <name type="common">Abyssinian banana</name>
    <name type="synonym">Musa ensete</name>
    <dbReference type="NCBI Taxonomy" id="4639"/>
    <lineage>
        <taxon>Eukaryota</taxon>
        <taxon>Viridiplantae</taxon>
        <taxon>Streptophyta</taxon>
        <taxon>Embryophyta</taxon>
        <taxon>Tracheophyta</taxon>
        <taxon>Spermatophyta</taxon>
        <taxon>Magnoliopsida</taxon>
        <taxon>Liliopsida</taxon>
        <taxon>Zingiberales</taxon>
        <taxon>Musaceae</taxon>
        <taxon>Ensete</taxon>
    </lineage>
</organism>
<reference evidence="1 2" key="1">
    <citation type="journal article" date="2014" name="Agronomy (Basel)">
        <title>A Draft Genome Sequence for Ensete ventricosum, the Drought-Tolerant Tree Against Hunger.</title>
        <authorList>
            <person name="Harrison J."/>
            <person name="Moore K.A."/>
            <person name="Paszkiewicz K."/>
            <person name="Jones T."/>
            <person name="Grant M."/>
            <person name="Ambacheew D."/>
            <person name="Muzemil S."/>
            <person name="Studholme D.J."/>
        </authorList>
    </citation>
    <scope>NUCLEOTIDE SEQUENCE [LARGE SCALE GENOMIC DNA]</scope>
</reference>
<comment type="caution">
    <text evidence="1">The sequence shown here is derived from an EMBL/GenBank/DDBJ whole genome shotgun (WGS) entry which is preliminary data.</text>
</comment>
<name>A0A426Y374_ENSVE</name>
<evidence type="ECO:0000313" key="2">
    <source>
        <dbReference type="Proteomes" id="UP000287651"/>
    </source>
</evidence>
<evidence type="ECO:0000313" key="1">
    <source>
        <dbReference type="EMBL" id="RRT46248.1"/>
    </source>
</evidence>
<dbReference type="Proteomes" id="UP000287651">
    <property type="component" value="Unassembled WGS sequence"/>
</dbReference>
<proteinExistence type="predicted"/>